<keyword evidence="4" id="KW-0863">Zinc-finger</keyword>
<dbReference type="Gene3D" id="6.10.140.1740">
    <property type="match status" value="1"/>
</dbReference>
<keyword evidence="6" id="KW-0539">Nucleus</keyword>
<evidence type="ECO:0000256" key="2">
    <source>
        <dbReference type="ARBA" id="ARBA00010210"/>
    </source>
</evidence>
<accession>A0ABR1EES1</accession>
<dbReference type="CDD" id="cd15505">
    <property type="entry name" value="PHD_ING"/>
    <property type="match status" value="1"/>
</dbReference>
<protein>
    <recommendedName>
        <fullName evidence="12">Inhibitor of growth protein</fullName>
    </recommendedName>
</protein>
<evidence type="ECO:0008006" key="12">
    <source>
        <dbReference type="Google" id="ProtNLM"/>
    </source>
</evidence>
<organism evidence="10 11">
    <name type="scientific">Necator americanus</name>
    <name type="common">Human hookworm</name>
    <dbReference type="NCBI Taxonomy" id="51031"/>
    <lineage>
        <taxon>Eukaryota</taxon>
        <taxon>Metazoa</taxon>
        <taxon>Ecdysozoa</taxon>
        <taxon>Nematoda</taxon>
        <taxon>Chromadorea</taxon>
        <taxon>Rhabditida</taxon>
        <taxon>Rhabditina</taxon>
        <taxon>Rhabditomorpha</taxon>
        <taxon>Strongyloidea</taxon>
        <taxon>Ancylostomatidae</taxon>
        <taxon>Bunostominae</taxon>
        <taxon>Necator</taxon>
    </lineage>
</organism>
<reference evidence="10 11" key="1">
    <citation type="submission" date="2023-08" db="EMBL/GenBank/DDBJ databases">
        <title>A Necator americanus chromosomal reference genome.</title>
        <authorList>
            <person name="Ilik V."/>
            <person name="Petrzelkova K.J."/>
            <person name="Pardy F."/>
            <person name="Fuh T."/>
            <person name="Niatou-Singa F.S."/>
            <person name="Gouil Q."/>
            <person name="Baker L."/>
            <person name="Ritchie M.E."/>
            <person name="Jex A.R."/>
            <person name="Gazzola D."/>
            <person name="Li H."/>
            <person name="Toshio Fujiwara R."/>
            <person name="Zhan B."/>
            <person name="Aroian R.V."/>
            <person name="Pafco B."/>
            <person name="Schwarz E.M."/>
        </authorList>
    </citation>
    <scope>NUCLEOTIDE SEQUENCE [LARGE SCALE GENOMIC DNA]</scope>
    <source>
        <strain evidence="10 11">Aroian</strain>
        <tissue evidence="10">Whole animal</tissue>
    </source>
</reference>
<keyword evidence="5" id="KW-0862">Zinc</keyword>
<dbReference type="Gene3D" id="3.30.40.10">
    <property type="entry name" value="Zinc/RING finger domain, C3HC4 (zinc finger)"/>
    <property type="match status" value="1"/>
</dbReference>
<evidence type="ECO:0000313" key="11">
    <source>
        <dbReference type="Proteomes" id="UP001303046"/>
    </source>
</evidence>
<dbReference type="InterPro" id="IPR028651">
    <property type="entry name" value="ING_fam"/>
</dbReference>
<evidence type="ECO:0000256" key="3">
    <source>
        <dbReference type="ARBA" id="ARBA00022723"/>
    </source>
</evidence>
<dbReference type="InterPro" id="IPR001965">
    <property type="entry name" value="Znf_PHD"/>
</dbReference>
<comment type="subcellular location">
    <subcellularLocation>
        <location evidence="1">Nucleus</location>
    </subcellularLocation>
</comment>
<evidence type="ECO:0000259" key="9">
    <source>
        <dbReference type="SMART" id="SM01408"/>
    </source>
</evidence>
<comment type="caution">
    <text evidence="10">The sequence shown here is derived from an EMBL/GenBank/DDBJ whole genome shotgun (WGS) entry which is preliminary data.</text>
</comment>
<dbReference type="SUPFAM" id="SSF57903">
    <property type="entry name" value="FYVE/PHD zinc finger"/>
    <property type="match status" value="1"/>
</dbReference>
<evidence type="ECO:0000256" key="5">
    <source>
        <dbReference type="ARBA" id="ARBA00022833"/>
    </source>
</evidence>
<evidence type="ECO:0000256" key="7">
    <source>
        <dbReference type="SAM" id="MobiDB-lite"/>
    </source>
</evidence>
<dbReference type="EMBL" id="JAVFWL010000006">
    <property type="protein sequence ID" value="KAK6760441.1"/>
    <property type="molecule type" value="Genomic_DNA"/>
</dbReference>
<dbReference type="CDD" id="cd16859">
    <property type="entry name" value="ING_ING4_5"/>
    <property type="match status" value="1"/>
</dbReference>
<evidence type="ECO:0000313" key="10">
    <source>
        <dbReference type="EMBL" id="KAK6760441.1"/>
    </source>
</evidence>
<feature type="region of interest" description="Disordered" evidence="7">
    <location>
        <begin position="116"/>
        <end position="167"/>
    </location>
</feature>
<evidence type="ECO:0000256" key="6">
    <source>
        <dbReference type="ARBA" id="ARBA00023242"/>
    </source>
</evidence>
<dbReference type="SMART" id="SM00249">
    <property type="entry name" value="PHD"/>
    <property type="match status" value="1"/>
</dbReference>
<dbReference type="InterPro" id="IPR013083">
    <property type="entry name" value="Znf_RING/FYVE/PHD"/>
</dbReference>
<dbReference type="PANTHER" id="PTHR10333">
    <property type="entry name" value="INHIBITOR OF GROWTH PROTEIN"/>
    <property type="match status" value="1"/>
</dbReference>
<comment type="similarity">
    <text evidence="2">Belongs to the ING family.</text>
</comment>
<keyword evidence="3" id="KW-0479">Metal-binding</keyword>
<dbReference type="InterPro" id="IPR011011">
    <property type="entry name" value="Znf_FYVE_PHD"/>
</dbReference>
<dbReference type="PROSITE" id="PS01359">
    <property type="entry name" value="ZF_PHD_1"/>
    <property type="match status" value="1"/>
</dbReference>
<feature type="domain" description="Inhibitor of growth protein N-terminal histone-binding" evidence="9">
    <location>
        <begin position="4"/>
        <end position="105"/>
    </location>
</feature>
<name>A0ABR1EES1_NECAM</name>
<dbReference type="SMART" id="SM01408">
    <property type="entry name" value="ING"/>
    <property type="match status" value="1"/>
</dbReference>
<feature type="domain" description="Zinc finger PHD-type" evidence="8">
    <location>
        <begin position="178"/>
        <end position="223"/>
    </location>
</feature>
<dbReference type="Proteomes" id="UP001303046">
    <property type="component" value="Unassembled WGS sequence"/>
</dbReference>
<proteinExistence type="inferred from homology"/>
<dbReference type="InterPro" id="IPR024610">
    <property type="entry name" value="ING_N_histone-binding"/>
</dbReference>
<feature type="compositionally biased region" description="Basic residues" evidence="7">
    <location>
        <begin position="129"/>
        <end position="144"/>
    </location>
</feature>
<sequence length="233" mass="26824">MSEKLKKYMEELDDLPPFIQKNAKEIRELDQETEKLMRVIQESTVSYVTNMKNTPMEQRVKWYKEMQAMYDEVDKLSEKKEQLADDMYNAVDTRIKEMDKMMVEFQELQIRNCNEAEEAEEGESSSNTLKRKGSRSARKGGKRKKGDDNKVTSAKRGNFKPSAIPAVDMPVDPNEPTYCSCHQVSFGQMIACDGPECKIGWFHFQCVGLKTSPAGKWYCKQCKGGARKKRTKS</sequence>
<evidence type="ECO:0000256" key="4">
    <source>
        <dbReference type="ARBA" id="ARBA00022771"/>
    </source>
</evidence>
<evidence type="ECO:0000256" key="1">
    <source>
        <dbReference type="ARBA" id="ARBA00004123"/>
    </source>
</evidence>
<keyword evidence="11" id="KW-1185">Reference proteome</keyword>
<gene>
    <name evidence="10" type="primary">Necator_chrX.g21943</name>
    <name evidence="10" type="ORF">RB195_021782</name>
</gene>
<evidence type="ECO:0000259" key="8">
    <source>
        <dbReference type="SMART" id="SM00249"/>
    </source>
</evidence>
<dbReference type="Pfam" id="PF12998">
    <property type="entry name" value="ING"/>
    <property type="match status" value="1"/>
</dbReference>
<dbReference type="InterPro" id="IPR019786">
    <property type="entry name" value="Zinc_finger_PHD-type_CS"/>
</dbReference>